<organism evidence="5 6">
    <name type="scientific">Catellatospora coxensis</name>
    <dbReference type="NCBI Taxonomy" id="310354"/>
    <lineage>
        <taxon>Bacteria</taxon>
        <taxon>Bacillati</taxon>
        <taxon>Actinomycetota</taxon>
        <taxon>Actinomycetes</taxon>
        <taxon>Micromonosporales</taxon>
        <taxon>Micromonosporaceae</taxon>
        <taxon>Catellatospora</taxon>
    </lineage>
</organism>
<dbReference type="Proteomes" id="UP000630887">
    <property type="component" value="Unassembled WGS sequence"/>
</dbReference>
<keyword evidence="6" id="KW-1185">Reference proteome</keyword>
<evidence type="ECO:0000259" key="4">
    <source>
        <dbReference type="Pfam" id="PF17479"/>
    </source>
</evidence>
<gene>
    <name evidence="5" type="ORF">Cco03nite_55480</name>
</gene>
<dbReference type="PROSITE" id="PS51257">
    <property type="entry name" value="PROKAR_LIPOPROTEIN"/>
    <property type="match status" value="1"/>
</dbReference>
<name>A0A8J3KZ33_9ACTN</name>
<dbReference type="InterPro" id="IPR023158">
    <property type="entry name" value="YerB-like_sf"/>
</dbReference>
<dbReference type="AlphaFoldDB" id="A0A8J3KZ33"/>
<evidence type="ECO:0000313" key="5">
    <source>
        <dbReference type="EMBL" id="GIG08848.1"/>
    </source>
</evidence>
<dbReference type="Gene3D" id="3.50.90.10">
    <property type="entry name" value="YerB-like"/>
    <property type="match status" value="1"/>
</dbReference>
<accession>A0A8J3KZ33</accession>
<evidence type="ECO:0008006" key="7">
    <source>
        <dbReference type="Google" id="ProtNLM"/>
    </source>
</evidence>
<feature type="region of interest" description="Disordered" evidence="1">
    <location>
        <begin position="24"/>
        <end position="51"/>
    </location>
</feature>
<evidence type="ECO:0000259" key="3">
    <source>
        <dbReference type="Pfam" id="PF11258"/>
    </source>
</evidence>
<protein>
    <recommendedName>
        <fullName evidence="7">DUF3048 family protein</fullName>
    </recommendedName>
</protein>
<evidence type="ECO:0000313" key="6">
    <source>
        <dbReference type="Proteomes" id="UP000630887"/>
    </source>
</evidence>
<dbReference type="InterPro" id="IPR035328">
    <property type="entry name" value="DUF3048_C"/>
</dbReference>
<dbReference type="Pfam" id="PF17479">
    <property type="entry name" value="DUF3048_C"/>
    <property type="match status" value="1"/>
</dbReference>
<feature type="domain" description="DUF3048" evidence="3">
    <location>
        <begin position="55"/>
        <end position="172"/>
    </location>
</feature>
<dbReference type="EMBL" id="BONI01000054">
    <property type="protein sequence ID" value="GIG08848.1"/>
    <property type="molecule type" value="Genomic_DNA"/>
</dbReference>
<feature type="domain" description="DUF3048" evidence="4">
    <location>
        <begin position="221"/>
        <end position="320"/>
    </location>
</feature>
<dbReference type="SUPFAM" id="SSF159774">
    <property type="entry name" value="YerB-like"/>
    <property type="match status" value="1"/>
</dbReference>
<feature type="chain" id="PRO_5038973107" description="DUF3048 family protein" evidence="2">
    <location>
        <begin position="23"/>
        <end position="332"/>
    </location>
</feature>
<dbReference type="RefSeq" id="WP_203695214.1">
    <property type="nucleotide sequence ID" value="NZ_BONI01000054.1"/>
</dbReference>
<sequence length="332" mass="34165">MKRSLRLGAAAALAAAAFTSGCSVGPAKPPSTAAPVELSPFTLPSPEAVRPRAPLTGLETEEATKSKTAVIVPIEVGTGAAAPVGLDKADVVELEFAEGKLLRVAAVYQSTPADKVGPVAAVRPAEIKLLNQLQPYMVHNGTPKGWLDLLTLSKLAAVTPAKKTGFTTVSGRVFVNTGTLQASAPAQQKLLASLFQFGQAGEPVAMGATPATTISIASPGKAAVTWKFDATARRWQTTLGGVPVASANLVLLTTPYNKKDVKALDREVAMADPVGKGAAQVFGAGQGVKATWNKDGFFAALNLLGPEQSVVRLSPGPTWILLLPSTAKVTVS</sequence>
<dbReference type="InterPro" id="IPR021416">
    <property type="entry name" value="DUF3048_N"/>
</dbReference>
<feature type="signal peptide" evidence="2">
    <location>
        <begin position="1"/>
        <end position="22"/>
    </location>
</feature>
<proteinExistence type="predicted"/>
<evidence type="ECO:0000256" key="2">
    <source>
        <dbReference type="SAM" id="SignalP"/>
    </source>
</evidence>
<dbReference type="Pfam" id="PF11258">
    <property type="entry name" value="DUF3048"/>
    <property type="match status" value="1"/>
</dbReference>
<evidence type="ECO:0000256" key="1">
    <source>
        <dbReference type="SAM" id="MobiDB-lite"/>
    </source>
</evidence>
<reference evidence="5 6" key="1">
    <citation type="submission" date="2021-01" db="EMBL/GenBank/DDBJ databases">
        <title>Whole genome shotgun sequence of Catellatospora coxensis NBRC 107359.</title>
        <authorList>
            <person name="Komaki H."/>
            <person name="Tamura T."/>
        </authorList>
    </citation>
    <scope>NUCLEOTIDE SEQUENCE [LARGE SCALE GENOMIC DNA]</scope>
    <source>
        <strain evidence="5 6">NBRC 107359</strain>
    </source>
</reference>
<comment type="caution">
    <text evidence="5">The sequence shown here is derived from an EMBL/GenBank/DDBJ whole genome shotgun (WGS) entry which is preliminary data.</text>
</comment>
<keyword evidence="2" id="KW-0732">Signal</keyword>